<feature type="transmembrane region" description="Helical" evidence="1">
    <location>
        <begin position="1293"/>
        <end position="1318"/>
    </location>
</feature>
<evidence type="ECO:0000313" key="3">
    <source>
        <dbReference type="EMBL" id="CAD8999253.1"/>
    </source>
</evidence>
<dbReference type="EMBL" id="HBGA01027763">
    <property type="protein sequence ID" value="CAD8999253.1"/>
    <property type="molecule type" value="Transcribed_RNA"/>
</dbReference>
<feature type="domain" description="Dynamin N-terminal" evidence="2">
    <location>
        <begin position="152"/>
        <end position="287"/>
    </location>
</feature>
<gene>
    <name evidence="3" type="ORF">EGYM00392_LOCUS10325</name>
</gene>
<dbReference type="InterPro" id="IPR045063">
    <property type="entry name" value="Dynamin_N"/>
</dbReference>
<dbReference type="InterPro" id="IPR027417">
    <property type="entry name" value="P-loop_NTPase"/>
</dbReference>
<keyword evidence="1" id="KW-0472">Membrane</keyword>
<keyword evidence="1" id="KW-0812">Transmembrane</keyword>
<name>A0A7S1I2X2_9EUGL</name>
<proteinExistence type="predicted"/>
<organism evidence="3">
    <name type="scientific">Eutreptiella gymnastica</name>
    <dbReference type="NCBI Taxonomy" id="73025"/>
    <lineage>
        <taxon>Eukaryota</taxon>
        <taxon>Discoba</taxon>
        <taxon>Euglenozoa</taxon>
        <taxon>Euglenida</taxon>
        <taxon>Spirocuta</taxon>
        <taxon>Euglenophyceae</taxon>
        <taxon>Eutreptiales</taxon>
        <taxon>Eutreptiaceae</taxon>
        <taxon>Eutreptiella</taxon>
    </lineage>
</organism>
<reference evidence="3" key="1">
    <citation type="submission" date="2021-01" db="EMBL/GenBank/DDBJ databases">
        <authorList>
            <person name="Corre E."/>
            <person name="Pelletier E."/>
            <person name="Niang G."/>
            <person name="Scheremetjew M."/>
            <person name="Finn R."/>
            <person name="Kale V."/>
            <person name="Holt S."/>
            <person name="Cochrane G."/>
            <person name="Meng A."/>
            <person name="Brown T."/>
            <person name="Cohen L."/>
        </authorList>
    </citation>
    <scope>NUCLEOTIDE SEQUENCE</scope>
    <source>
        <strain evidence="3">NIES-381</strain>
    </source>
</reference>
<evidence type="ECO:0000259" key="2">
    <source>
        <dbReference type="Pfam" id="PF00350"/>
    </source>
</evidence>
<keyword evidence="1" id="KW-1133">Transmembrane helix</keyword>
<evidence type="ECO:0000256" key="1">
    <source>
        <dbReference type="SAM" id="Phobius"/>
    </source>
</evidence>
<dbReference type="Gene3D" id="3.40.50.300">
    <property type="entry name" value="P-loop containing nucleotide triphosphate hydrolases"/>
    <property type="match status" value="1"/>
</dbReference>
<dbReference type="Pfam" id="PF00350">
    <property type="entry name" value="Dynamin_N"/>
    <property type="match status" value="1"/>
</dbReference>
<accession>A0A7S1I2X2</accession>
<sequence>MQAEQENARKTIQKLVARMNNSLQEVEPVRLLVTVLREALKDKLQSDRSLLFNALFSELLSNEASWGDWKGEKFPAQILNAWASLTRRKVFDSAIPPAGQMNEDDMEPILIDLVKMLDAVDEPGNPSYPQQMELLVAKWKLRRTKDKDKVRVAVVGVESCGKSTMVNHLIGTQALPTAAGMGTNSVMFVRNCPRTAVTMDDGEPEYPSNLQELLKQKLETPANEVLKIETPWTHSLGNVDMMDVPGLKVSKNSFSFQDNTAKHSAIAMAMCDIVVVCARDAETLQGQLNNANLLKTLPKMVGEKPVICAVTRSEPTKFEEQRGELVAILKENFPDSVATEVVFANMMFAEFREGRENLTQLFKMKPRRPDINKIWDEVYRTVLKSVRSIRTKFEPIERAFERQFNPVWGEFKDQLNLLYTSSDGEDSEEAEREELRKIMVKALAETGFEEELNATVSRMKPLQLSLFKTQDDTMPGATQIRWNLIGDMRKAVFNAIDFLGYELWRRYILKGLELLVDSCNVTNNHDKIIVNLAHKILEFDSNRAQTLQEKDLYGTNSSIVDLCDSKTFRNLFTGFYFVLLDPPCAYDIMEYTPGGKAYWKAYVEPCQALFTDFSGGKYPDAVSQIIHRDAEDAFPTMRSQLLKEMSNITTFLLQCPVFPKKDVSGNDYSNMMMYVILHIFIGFLYRSVCDNIGENSAALSELGLTLQQKACETPFALSLQALRDAPQAEDKASVIREFYQTCRGVITTLMNGKRAEENRVSLESIKKVLDDVGNLCDLLFDPSRKPASSKVLLFSPCASRTEKGRNMDTEIAIKNLMEAYMDNPNTSLVLVQDGDDAPTGEYCAAVIVRSTYDRDTADMSAREKDILKGIESWGNIARVFVLMGDEPDDNVSTYLRAPPMKDDPYRRVRRLIITPEMCKEVKMDSRPAAPTVIPEYIKLTVQSVQIIDPQVLPSDDIALVIKTDSPEFLEAFPNGMKASKENPSSAGGFLTVEWNIDYVLPIHGGSNHLMVELTLIRAGAGHVTFGVFETILGLDQINAMSNGRGFQGKMLRGGATVGYLRVDMHLIVDEDLDQVAELRPKKGRAEEWVKKALVKSNGGPPRDLPEDGPIGNFIGEFYRIQAEGAGPRIVKQNMSTLKTAACERLEEVALRLDSREFTQVGPDLRGRTIEECIFDSYSDALDDMDAKAKTIKCAMMDQMPKWFQFTEAHIDKIVEKTPVIAGVRLSGFPELWARMHCLVYSEVALVHLAETMSRECWRVLFEPRLEQMADLFGIEKHLLLEELMKSKEQRIRVLVDESAFVAMCVGFVMMFSITYVAWQVFAKFNTPETSYKSEFHKIHRDANSRFSKLFDAPK</sequence>
<dbReference type="SUPFAM" id="SSF52540">
    <property type="entry name" value="P-loop containing nucleoside triphosphate hydrolases"/>
    <property type="match status" value="1"/>
</dbReference>
<protein>
    <recommendedName>
        <fullName evidence="2">Dynamin N-terminal domain-containing protein</fullName>
    </recommendedName>
</protein>